<dbReference type="InterPro" id="IPR052564">
    <property type="entry name" value="N-acetyltrans/Recomb-assoc"/>
</dbReference>
<dbReference type="Proteomes" id="UP001377567">
    <property type="component" value="Unassembled WGS sequence"/>
</dbReference>
<name>A0AAV5RX83_MAUHU</name>
<accession>A0AAV5RX83</accession>
<keyword evidence="2" id="KW-1185">Reference proteome</keyword>
<reference evidence="1 2" key="1">
    <citation type="journal article" date="2023" name="Elife">
        <title>Identification of key yeast species and microbe-microbe interactions impacting larval growth of Drosophila in the wild.</title>
        <authorList>
            <person name="Mure A."/>
            <person name="Sugiura Y."/>
            <person name="Maeda R."/>
            <person name="Honda K."/>
            <person name="Sakurai N."/>
            <person name="Takahashi Y."/>
            <person name="Watada M."/>
            <person name="Katoh T."/>
            <person name="Gotoh A."/>
            <person name="Gotoh Y."/>
            <person name="Taniguchi I."/>
            <person name="Nakamura K."/>
            <person name="Hayashi T."/>
            <person name="Katayama T."/>
            <person name="Uemura T."/>
            <person name="Hattori Y."/>
        </authorList>
    </citation>
    <scope>NUCLEOTIDE SEQUENCE [LARGE SCALE GENOMIC DNA]</scope>
    <source>
        <strain evidence="1 2">KH-74</strain>
    </source>
</reference>
<dbReference type="PANTHER" id="PTHR43451">
    <property type="entry name" value="ACETYLTRANSFERASE (GNAT) FAMILY PROTEIN"/>
    <property type="match status" value="1"/>
</dbReference>
<dbReference type="Gene3D" id="3.40.630.30">
    <property type="match status" value="1"/>
</dbReference>
<gene>
    <name evidence="1" type="ORF">DAKH74_028310</name>
</gene>
<dbReference type="EMBL" id="BTGD01000008">
    <property type="protein sequence ID" value="GMM56215.1"/>
    <property type="molecule type" value="Genomic_DNA"/>
</dbReference>
<evidence type="ECO:0000313" key="2">
    <source>
        <dbReference type="Proteomes" id="UP001377567"/>
    </source>
</evidence>
<proteinExistence type="predicted"/>
<comment type="caution">
    <text evidence="1">The sequence shown here is derived from an EMBL/GenBank/DDBJ whole genome shotgun (WGS) entry which is preliminary data.</text>
</comment>
<dbReference type="AlphaFoldDB" id="A0AAV5RX83"/>
<evidence type="ECO:0000313" key="1">
    <source>
        <dbReference type="EMBL" id="GMM56215.1"/>
    </source>
</evidence>
<organism evidence="1 2">
    <name type="scientific">Maudiozyma humilis</name>
    <name type="common">Sour dough yeast</name>
    <name type="synonym">Kazachstania humilis</name>
    <dbReference type="NCBI Taxonomy" id="51915"/>
    <lineage>
        <taxon>Eukaryota</taxon>
        <taxon>Fungi</taxon>
        <taxon>Dikarya</taxon>
        <taxon>Ascomycota</taxon>
        <taxon>Saccharomycotina</taxon>
        <taxon>Saccharomycetes</taxon>
        <taxon>Saccharomycetales</taxon>
        <taxon>Saccharomycetaceae</taxon>
        <taxon>Maudiozyma</taxon>
    </lineage>
</organism>
<dbReference type="PANTHER" id="PTHR43451:SF1">
    <property type="entry name" value="ACETYLTRANSFERASE"/>
    <property type="match status" value="1"/>
</dbReference>
<sequence length="216" mass="23964">MSCEQIEDFEKACVAMQNAFRDGAAYQYLACKLQGKPLTVAHEGPAAIDALTRNFLTHYRDHGAEIVHAGDYSTVAIWTLPGKSVPMERTSDERFNATFFDESAAVKQRVIPQGMDYYYLFMIGRDPQSTAKGSTRAVFDKYTRLADAEGRALVLEAITESARDVYAYFGFVNYNTFRYGMGEVDAAGRIDPEGEGHTGYLMVYLPGAREKLSSAA</sequence>
<protein>
    <submittedName>
        <fullName evidence="1">Uncharacterized protein</fullName>
    </submittedName>
</protein>